<organism evidence="3 4">
    <name type="scientific">Pocillopora meandrina</name>
    <dbReference type="NCBI Taxonomy" id="46732"/>
    <lineage>
        <taxon>Eukaryota</taxon>
        <taxon>Metazoa</taxon>
        <taxon>Cnidaria</taxon>
        <taxon>Anthozoa</taxon>
        <taxon>Hexacorallia</taxon>
        <taxon>Scleractinia</taxon>
        <taxon>Astrocoeniina</taxon>
        <taxon>Pocilloporidae</taxon>
        <taxon>Pocillopora</taxon>
    </lineage>
</organism>
<dbReference type="InterPro" id="IPR013547">
    <property type="entry name" value="P4H_N"/>
</dbReference>
<evidence type="ECO:0000313" key="4">
    <source>
        <dbReference type="Proteomes" id="UP001159428"/>
    </source>
</evidence>
<evidence type="ECO:0000313" key="3">
    <source>
        <dbReference type="EMBL" id="CAH3116678.1"/>
    </source>
</evidence>
<dbReference type="GO" id="GO:0005783">
    <property type="term" value="C:endoplasmic reticulum"/>
    <property type="evidence" value="ECO:0007669"/>
    <property type="project" value="InterPro"/>
</dbReference>
<evidence type="ECO:0000256" key="1">
    <source>
        <dbReference type="SAM" id="SignalP"/>
    </source>
</evidence>
<reference evidence="3 4" key="1">
    <citation type="submission" date="2022-05" db="EMBL/GenBank/DDBJ databases">
        <authorList>
            <consortium name="Genoscope - CEA"/>
            <person name="William W."/>
        </authorList>
    </citation>
    <scope>NUCLEOTIDE SEQUENCE [LARGE SCALE GENOMIC DNA]</scope>
</reference>
<dbReference type="Proteomes" id="UP001159428">
    <property type="component" value="Unassembled WGS sequence"/>
</dbReference>
<keyword evidence="4" id="KW-1185">Reference proteome</keyword>
<feature type="chain" id="PRO_5043628209" description="Prolyl 4-hydroxylase N-terminal domain-containing protein" evidence="1">
    <location>
        <begin position="21"/>
        <end position="154"/>
    </location>
</feature>
<feature type="domain" description="Prolyl 4-hydroxylase N-terminal" evidence="2">
    <location>
        <begin position="33"/>
        <end position="147"/>
    </location>
</feature>
<proteinExistence type="predicted"/>
<protein>
    <recommendedName>
        <fullName evidence="2">Prolyl 4-hydroxylase N-terminal domain-containing protein</fullName>
    </recommendedName>
</protein>
<comment type="caution">
    <text evidence="3">The sequence shown here is derived from an EMBL/GenBank/DDBJ whole genome shotgun (WGS) entry which is preliminary data.</text>
</comment>
<name>A0AAU9WK27_9CNID</name>
<evidence type="ECO:0000259" key="2">
    <source>
        <dbReference type="Pfam" id="PF08336"/>
    </source>
</evidence>
<dbReference type="GO" id="GO:0004656">
    <property type="term" value="F:procollagen-proline 4-dioxygenase activity"/>
    <property type="evidence" value="ECO:0007669"/>
    <property type="project" value="InterPro"/>
</dbReference>
<dbReference type="EMBL" id="CALNXJ010000015">
    <property type="protein sequence ID" value="CAH3116678.1"/>
    <property type="molecule type" value="Genomic_DNA"/>
</dbReference>
<gene>
    <name evidence="3" type="ORF">PMEA_00006542</name>
</gene>
<dbReference type="Gene3D" id="6.10.140.1460">
    <property type="match status" value="1"/>
</dbReference>
<sequence length="154" mass="17912">MINFMTLFLGLFWLQETVQAQDFQPPVQENAFSELLRLEENLLPELDAFVAKKEDYLKELDKIIHQTEILTKPSSKSVQSFLGTPLNQYFLIKRFIDNWGTLDDYLQSDTSTHDLLSQIKLKKDAIPAKAKLNERLRVLEDTHNIDPEGYRVSL</sequence>
<dbReference type="AlphaFoldDB" id="A0AAU9WK27"/>
<feature type="signal peptide" evidence="1">
    <location>
        <begin position="1"/>
        <end position="20"/>
    </location>
</feature>
<keyword evidence="1" id="KW-0732">Signal</keyword>
<dbReference type="Pfam" id="PF08336">
    <property type="entry name" value="P4Ha_N"/>
    <property type="match status" value="1"/>
</dbReference>
<accession>A0AAU9WK27</accession>